<evidence type="ECO:0000313" key="5">
    <source>
        <dbReference type="EMBL" id="PXA03385.1"/>
    </source>
</evidence>
<dbReference type="InParanoid" id="A0A317ZDK7"/>
<organism evidence="5 6">
    <name type="scientific">Coraliomargarita sinensis</name>
    <dbReference type="NCBI Taxonomy" id="2174842"/>
    <lineage>
        <taxon>Bacteria</taxon>
        <taxon>Pseudomonadati</taxon>
        <taxon>Verrucomicrobiota</taxon>
        <taxon>Opitutia</taxon>
        <taxon>Puniceicoccales</taxon>
        <taxon>Coraliomargaritaceae</taxon>
        <taxon>Coraliomargarita</taxon>
    </lineage>
</organism>
<evidence type="ECO:0000259" key="4">
    <source>
        <dbReference type="SMART" id="SM00560"/>
    </source>
</evidence>
<evidence type="ECO:0000256" key="3">
    <source>
        <dbReference type="SAM" id="SignalP"/>
    </source>
</evidence>
<dbReference type="Pfam" id="PF07589">
    <property type="entry name" value="PEP-CTERM"/>
    <property type="match status" value="1"/>
</dbReference>
<accession>A0A317ZDK7</accession>
<evidence type="ECO:0000313" key="6">
    <source>
        <dbReference type="Proteomes" id="UP000247099"/>
    </source>
</evidence>
<dbReference type="NCBIfam" id="TIGR02595">
    <property type="entry name" value="PEP_CTERM"/>
    <property type="match status" value="1"/>
</dbReference>
<evidence type="ECO:0000256" key="2">
    <source>
        <dbReference type="ARBA" id="ARBA00023157"/>
    </source>
</evidence>
<comment type="caution">
    <text evidence="5">The sequence shown here is derived from an EMBL/GenBank/DDBJ whole genome shotgun (WGS) entry which is preliminary data.</text>
</comment>
<dbReference type="InterPro" id="IPR006558">
    <property type="entry name" value="LamG-like"/>
</dbReference>
<dbReference type="SUPFAM" id="SSF49899">
    <property type="entry name" value="Concanavalin A-like lectins/glucanases"/>
    <property type="match status" value="1"/>
</dbReference>
<evidence type="ECO:0000256" key="1">
    <source>
        <dbReference type="ARBA" id="ARBA00022729"/>
    </source>
</evidence>
<dbReference type="InterPro" id="IPR013424">
    <property type="entry name" value="Ice-binding_C"/>
</dbReference>
<dbReference type="SMART" id="SM00560">
    <property type="entry name" value="LamGL"/>
    <property type="match status" value="1"/>
</dbReference>
<feature type="chain" id="PRO_5016400281" description="LamG-like jellyroll fold domain-containing protein" evidence="3">
    <location>
        <begin position="23"/>
        <end position="261"/>
    </location>
</feature>
<dbReference type="Gene3D" id="2.60.120.200">
    <property type="match status" value="1"/>
</dbReference>
<feature type="domain" description="LamG-like jellyroll fold" evidence="4">
    <location>
        <begin position="93"/>
        <end position="226"/>
    </location>
</feature>
<name>A0A317ZDK7_9BACT</name>
<protein>
    <recommendedName>
        <fullName evidence="4">LamG-like jellyroll fold domain-containing protein</fullName>
    </recommendedName>
</protein>
<dbReference type="EMBL" id="QHJQ01000009">
    <property type="protein sequence ID" value="PXA03385.1"/>
    <property type="molecule type" value="Genomic_DNA"/>
</dbReference>
<keyword evidence="2" id="KW-1015">Disulfide bond</keyword>
<keyword evidence="1 3" id="KW-0732">Signal</keyword>
<reference evidence="5 6" key="1">
    <citation type="submission" date="2018-05" db="EMBL/GenBank/DDBJ databases">
        <title>Coraliomargarita sinensis sp. nov., isolated from a marine solar saltern.</title>
        <authorList>
            <person name="Zhou L.Y."/>
        </authorList>
    </citation>
    <scope>NUCLEOTIDE SEQUENCE [LARGE SCALE GENOMIC DNA]</scope>
    <source>
        <strain evidence="5 6">WN38</strain>
    </source>
</reference>
<gene>
    <name evidence="5" type="ORF">DDZ13_11860</name>
</gene>
<sequence>MKLYSTIVLASALAGFTCSINAELVAYFPIDSTTDTSTFIDDVIDDATHAISDGTGNNNTGSIVFDSTRGGDVISTVQGHRYSAGTQDIDLTEGFTWSFWFKSPSLDFHDSDSSNGDTIIGTRSDSGQTWHKVQPKSVERWSSFGGYSVDTGNWHHVAYTGAGTGASATFNLWVDGVNVATDTGATFDSLATYNNNFEIGGSGKFSEDVQGLIDDIAVWNEVLSDQRIIDLSNGAAVVPEPSTLALIGLASLALFIRRLRA</sequence>
<dbReference type="Pfam" id="PF13385">
    <property type="entry name" value="Laminin_G_3"/>
    <property type="match status" value="1"/>
</dbReference>
<dbReference type="Proteomes" id="UP000247099">
    <property type="component" value="Unassembled WGS sequence"/>
</dbReference>
<dbReference type="InterPro" id="IPR013320">
    <property type="entry name" value="ConA-like_dom_sf"/>
</dbReference>
<keyword evidence="6" id="KW-1185">Reference proteome</keyword>
<feature type="signal peptide" evidence="3">
    <location>
        <begin position="1"/>
        <end position="22"/>
    </location>
</feature>
<dbReference type="AlphaFoldDB" id="A0A317ZDK7"/>
<proteinExistence type="predicted"/>